<dbReference type="AlphaFoldDB" id="A0A3N4J4V3"/>
<evidence type="ECO:0000256" key="1">
    <source>
        <dbReference type="SAM" id="MobiDB-lite"/>
    </source>
</evidence>
<evidence type="ECO:0000313" key="2">
    <source>
        <dbReference type="EMBL" id="RPA91470.1"/>
    </source>
</evidence>
<feature type="compositionally biased region" description="Gly residues" evidence="1">
    <location>
        <begin position="40"/>
        <end position="50"/>
    </location>
</feature>
<dbReference type="STRING" id="1336337.A0A3N4J4V3"/>
<feature type="compositionally biased region" description="Polar residues" evidence="1">
    <location>
        <begin position="16"/>
        <end position="38"/>
    </location>
</feature>
<name>A0A3N4J4V3_9PEZI</name>
<keyword evidence="3" id="KW-1185">Reference proteome</keyword>
<sequence length="105" mass="11019">MSVNILVGASQTCPSDWATMSHSDITRQSSNFMPDNTNGDSGGGSGGSGGDTTIILSGSAADLTNKLRINTSKMREDERSAARQVVGMAPGMMLAGDNQDWRRIP</sequence>
<feature type="region of interest" description="Disordered" evidence="1">
    <location>
        <begin position="16"/>
        <end position="55"/>
    </location>
</feature>
<dbReference type="EMBL" id="ML120496">
    <property type="protein sequence ID" value="RPA91470.1"/>
    <property type="molecule type" value="Genomic_DNA"/>
</dbReference>
<organism evidence="2 3">
    <name type="scientific">Choiromyces venosus 120613-1</name>
    <dbReference type="NCBI Taxonomy" id="1336337"/>
    <lineage>
        <taxon>Eukaryota</taxon>
        <taxon>Fungi</taxon>
        <taxon>Dikarya</taxon>
        <taxon>Ascomycota</taxon>
        <taxon>Pezizomycotina</taxon>
        <taxon>Pezizomycetes</taxon>
        <taxon>Pezizales</taxon>
        <taxon>Tuberaceae</taxon>
        <taxon>Choiromyces</taxon>
    </lineage>
</organism>
<gene>
    <name evidence="2" type="ORF">L873DRAFT_1819434</name>
</gene>
<dbReference type="Proteomes" id="UP000276215">
    <property type="component" value="Unassembled WGS sequence"/>
</dbReference>
<reference evidence="2 3" key="1">
    <citation type="journal article" date="2018" name="Nat. Ecol. Evol.">
        <title>Pezizomycetes genomes reveal the molecular basis of ectomycorrhizal truffle lifestyle.</title>
        <authorList>
            <person name="Murat C."/>
            <person name="Payen T."/>
            <person name="Noel B."/>
            <person name="Kuo A."/>
            <person name="Morin E."/>
            <person name="Chen J."/>
            <person name="Kohler A."/>
            <person name="Krizsan K."/>
            <person name="Balestrini R."/>
            <person name="Da Silva C."/>
            <person name="Montanini B."/>
            <person name="Hainaut M."/>
            <person name="Levati E."/>
            <person name="Barry K.W."/>
            <person name="Belfiori B."/>
            <person name="Cichocki N."/>
            <person name="Clum A."/>
            <person name="Dockter R.B."/>
            <person name="Fauchery L."/>
            <person name="Guy J."/>
            <person name="Iotti M."/>
            <person name="Le Tacon F."/>
            <person name="Lindquist E.A."/>
            <person name="Lipzen A."/>
            <person name="Malagnac F."/>
            <person name="Mello A."/>
            <person name="Molinier V."/>
            <person name="Miyauchi S."/>
            <person name="Poulain J."/>
            <person name="Riccioni C."/>
            <person name="Rubini A."/>
            <person name="Sitrit Y."/>
            <person name="Splivallo R."/>
            <person name="Traeger S."/>
            <person name="Wang M."/>
            <person name="Zifcakova L."/>
            <person name="Wipf D."/>
            <person name="Zambonelli A."/>
            <person name="Paolocci F."/>
            <person name="Nowrousian M."/>
            <person name="Ottonello S."/>
            <person name="Baldrian P."/>
            <person name="Spatafora J.W."/>
            <person name="Henrissat B."/>
            <person name="Nagy L.G."/>
            <person name="Aury J.M."/>
            <person name="Wincker P."/>
            <person name="Grigoriev I.V."/>
            <person name="Bonfante P."/>
            <person name="Martin F.M."/>
        </authorList>
    </citation>
    <scope>NUCLEOTIDE SEQUENCE [LARGE SCALE GENOMIC DNA]</scope>
    <source>
        <strain evidence="2 3">120613-1</strain>
    </source>
</reference>
<protein>
    <submittedName>
        <fullName evidence="2">Uncharacterized protein</fullName>
    </submittedName>
</protein>
<accession>A0A3N4J4V3</accession>
<dbReference type="OrthoDB" id="5492545at2759"/>
<evidence type="ECO:0000313" key="3">
    <source>
        <dbReference type="Proteomes" id="UP000276215"/>
    </source>
</evidence>
<proteinExistence type="predicted"/>